<feature type="non-terminal residue" evidence="1">
    <location>
        <position position="1"/>
    </location>
</feature>
<comment type="caution">
    <text evidence="1">The sequence shown here is derived from an EMBL/GenBank/DDBJ whole genome shotgun (WGS) entry which is preliminary data.</text>
</comment>
<proteinExistence type="predicted"/>
<name>A0A699X544_TANCI</name>
<accession>A0A699X544</accession>
<evidence type="ECO:0000313" key="1">
    <source>
        <dbReference type="EMBL" id="GFD52261.1"/>
    </source>
</evidence>
<gene>
    <name evidence="1" type="ORF">Tci_924230</name>
</gene>
<dbReference type="EMBL" id="BKCJ011780089">
    <property type="protein sequence ID" value="GFD52261.1"/>
    <property type="molecule type" value="Genomic_DNA"/>
</dbReference>
<reference evidence="1" key="1">
    <citation type="journal article" date="2019" name="Sci. Rep.">
        <title>Draft genome of Tanacetum cinerariifolium, the natural source of mosquito coil.</title>
        <authorList>
            <person name="Yamashiro T."/>
            <person name="Shiraishi A."/>
            <person name="Satake H."/>
            <person name="Nakayama K."/>
        </authorList>
    </citation>
    <scope>NUCLEOTIDE SEQUENCE</scope>
</reference>
<protein>
    <submittedName>
        <fullName evidence="1">Uncharacterized protein</fullName>
    </submittedName>
</protein>
<organism evidence="1">
    <name type="scientific">Tanacetum cinerariifolium</name>
    <name type="common">Dalmatian daisy</name>
    <name type="synonym">Chrysanthemum cinerariifolium</name>
    <dbReference type="NCBI Taxonomy" id="118510"/>
    <lineage>
        <taxon>Eukaryota</taxon>
        <taxon>Viridiplantae</taxon>
        <taxon>Streptophyta</taxon>
        <taxon>Embryophyta</taxon>
        <taxon>Tracheophyta</taxon>
        <taxon>Spermatophyta</taxon>
        <taxon>Magnoliopsida</taxon>
        <taxon>eudicotyledons</taxon>
        <taxon>Gunneridae</taxon>
        <taxon>Pentapetalae</taxon>
        <taxon>asterids</taxon>
        <taxon>campanulids</taxon>
        <taxon>Asterales</taxon>
        <taxon>Asteraceae</taxon>
        <taxon>Asteroideae</taxon>
        <taxon>Anthemideae</taxon>
        <taxon>Anthemidinae</taxon>
        <taxon>Tanacetum</taxon>
    </lineage>
</organism>
<sequence length="87" mass="9297">FEAASSPSESESTGLRFLCCRSPSNRFTLVTNFRTEPPRTFLVTPSLFSKDVTLFMHMSSLIDKAVSAAESLAPPAAVVAGVYGASH</sequence>
<dbReference type="AlphaFoldDB" id="A0A699X544"/>